<dbReference type="AlphaFoldDB" id="A0AAV4J355"/>
<dbReference type="InterPro" id="IPR036638">
    <property type="entry name" value="HLH_DNA-bd_sf"/>
</dbReference>
<gene>
    <name evidence="3" type="ORF">ElyMa_006806200</name>
</gene>
<organism evidence="3 4">
    <name type="scientific">Elysia marginata</name>
    <dbReference type="NCBI Taxonomy" id="1093978"/>
    <lineage>
        <taxon>Eukaryota</taxon>
        <taxon>Metazoa</taxon>
        <taxon>Spiralia</taxon>
        <taxon>Lophotrochozoa</taxon>
        <taxon>Mollusca</taxon>
        <taxon>Gastropoda</taxon>
        <taxon>Heterobranchia</taxon>
        <taxon>Euthyneura</taxon>
        <taxon>Panpulmonata</taxon>
        <taxon>Sacoglossa</taxon>
        <taxon>Placobranchoidea</taxon>
        <taxon>Plakobranchidae</taxon>
        <taxon>Elysia</taxon>
    </lineage>
</organism>
<proteinExistence type="predicted"/>
<feature type="region of interest" description="Disordered" evidence="1">
    <location>
        <begin position="121"/>
        <end position="142"/>
    </location>
</feature>
<keyword evidence="4" id="KW-1185">Reference proteome</keyword>
<dbReference type="InterPro" id="IPR011598">
    <property type="entry name" value="bHLH_dom"/>
</dbReference>
<evidence type="ECO:0000313" key="3">
    <source>
        <dbReference type="EMBL" id="GFS16815.1"/>
    </source>
</evidence>
<dbReference type="Gene3D" id="4.10.280.10">
    <property type="entry name" value="Helix-loop-helix DNA-binding domain"/>
    <property type="match status" value="1"/>
</dbReference>
<dbReference type="SUPFAM" id="SSF47459">
    <property type="entry name" value="HLH, helix-loop-helix DNA-binding domain"/>
    <property type="match status" value="1"/>
</dbReference>
<dbReference type="EMBL" id="BMAT01013628">
    <property type="protein sequence ID" value="GFS16815.1"/>
    <property type="molecule type" value="Genomic_DNA"/>
</dbReference>
<accession>A0AAV4J355</accession>
<reference evidence="3 4" key="1">
    <citation type="journal article" date="2021" name="Elife">
        <title>Chloroplast acquisition without the gene transfer in kleptoplastic sea slugs, Plakobranchus ocellatus.</title>
        <authorList>
            <person name="Maeda T."/>
            <person name="Takahashi S."/>
            <person name="Yoshida T."/>
            <person name="Shimamura S."/>
            <person name="Takaki Y."/>
            <person name="Nagai Y."/>
            <person name="Toyoda A."/>
            <person name="Suzuki Y."/>
            <person name="Arimoto A."/>
            <person name="Ishii H."/>
            <person name="Satoh N."/>
            <person name="Nishiyama T."/>
            <person name="Hasebe M."/>
            <person name="Maruyama T."/>
            <person name="Minagawa J."/>
            <person name="Obokata J."/>
            <person name="Shigenobu S."/>
        </authorList>
    </citation>
    <scope>NUCLEOTIDE SEQUENCE [LARGE SCALE GENOMIC DNA]</scope>
</reference>
<dbReference type="Pfam" id="PF00010">
    <property type="entry name" value="HLH"/>
    <property type="match status" value="1"/>
</dbReference>
<feature type="domain" description="BHLH" evidence="2">
    <location>
        <begin position="3"/>
        <end position="25"/>
    </location>
</feature>
<protein>
    <submittedName>
        <fullName evidence="3">Transcription factor 23</fullName>
    </submittedName>
</protein>
<feature type="non-terminal residue" evidence="3">
    <location>
        <position position="1"/>
    </location>
</feature>
<sequence>AVPPDTKLSKLDVLVLATAYICHLTNILQRSAHVTKLCQNSVDDYPNLVDLKHNPQKTPNISRCGLAFPRQKIFATKKTTDLTAASKKWQNCGALRFGGLDIAASSTKTFENKVKFEKHLSHRTSSSIRAEKGTQPSLAGHAAPTPDCGCSYNDVYRNEMVPNIAGYSAGLSSKMAASLHPVKKWPMRSRLYDSILDNTATTLTASSKSCLLG</sequence>
<dbReference type="GO" id="GO:0046983">
    <property type="term" value="F:protein dimerization activity"/>
    <property type="evidence" value="ECO:0007669"/>
    <property type="project" value="InterPro"/>
</dbReference>
<evidence type="ECO:0000256" key="1">
    <source>
        <dbReference type="SAM" id="MobiDB-lite"/>
    </source>
</evidence>
<evidence type="ECO:0000259" key="2">
    <source>
        <dbReference type="Pfam" id="PF00010"/>
    </source>
</evidence>
<dbReference type="Proteomes" id="UP000762676">
    <property type="component" value="Unassembled WGS sequence"/>
</dbReference>
<evidence type="ECO:0000313" key="4">
    <source>
        <dbReference type="Proteomes" id="UP000762676"/>
    </source>
</evidence>
<comment type="caution">
    <text evidence="3">The sequence shown here is derived from an EMBL/GenBank/DDBJ whole genome shotgun (WGS) entry which is preliminary data.</text>
</comment>
<name>A0AAV4J355_9GAST</name>